<dbReference type="Proteomes" id="UP000244956">
    <property type="component" value="Unassembled WGS sequence"/>
</dbReference>
<evidence type="ECO:0000313" key="3">
    <source>
        <dbReference type="Proteomes" id="UP000244956"/>
    </source>
</evidence>
<keyword evidence="1" id="KW-1133">Transmembrane helix</keyword>
<comment type="caution">
    <text evidence="2">The sequence shown here is derived from an EMBL/GenBank/DDBJ whole genome shotgun (WGS) entry which is preliminary data.</text>
</comment>
<protein>
    <recommendedName>
        <fullName evidence="4">Glycoside hydrolase family 42 N-terminal domain-containing protein</fullName>
    </recommendedName>
</protein>
<evidence type="ECO:0000256" key="1">
    <source>
        <dbReference type="SAM" id="Phobius"/>
    </source>
</evidence>
<organism evidence="2 3">
    <name type="scientific">Marinilabilia rubra</name>
    <dbReference type="NCBI Taxonomy" id="2162893"/>
    <lineage>
        <taxon>Bacteria</taxon>
        <taxon>Pseudomonadati</taxon>
        <taxon>Bacteroidota</taxon>
        <taxon>Bacteroidia</taxon>
        <taxon>Marinilabiliales</taxon>
        <taxon>Marinilabiliaceae</taxon>
        <taxon>Marinilabilia</taxon>
    </lineage>
</organism>
<evidence type="ECO:0000313" key="2">
    <source>
        <dbReference type="EMBL" id="PWD99482.1"/>
    </source>
</evidence>
<dbReference type="EMBL" id="QEWP01000007">
    <property type="protein sequence ID" value="PWD99482.1"/>
    <property type="molecule type" value="Genomic_DNA"/>
</dbReference>
<evidence type="ECO:0008006" key="4">
    <source>
        <dbReference type="Google" id="ProtNLM"/>
    </source>
</evidence>
<keyword evidence="1" id="KW-0812">Transmembrane</keyword>
<gene>
    <name evidence="2" type="ORF">DDZ16_10780</name>
</gene>
<dbReference type="AlphaFoldDB" id="A0A2U2B8V8"/>
<reference evidence="2 3" key="1">
    <citation type="submission" date="2018-05" db="EMBL/GenBank/DDBJ databases">
        <title>Marinilabilia rubrum sp. nov., isolated from saltern sediment.</title>
        <authorList>
            <person name="Zhang R."/>
        </authorList>
    </citation>
    <scope>NUCLEOTIDE SEQUENCE [LARGE SCALE GENOMIC DNA]</scope>
    <source>
        <strain evidence="2 3">WTE16</strain>
    </source>
</reference>
<accession>A0A2U2B8V8</accession>
<name>A0A2U2B8V8_9BACT</name>
<proteinExistence type="predicted"/>
<dbReference type="RefSeq" id="WP_109264473.1">
    <property type="nucleotide sequence ID" value="NZ_QEWP01000007.1"/>
</dbReference>
<keyword evidence="1" id="KW-0472">Membrane</keyword>
<dbReference type="Gene3D" id="3.20.20.80">
    <property type="entry name" value="Glycosidases"/>
    <property type="match status" value="1"/>
</dbReference>
<sequence length="606" mass="69995">MKNPLLKTARYQQAYLYGLTKYVASFFLLLVAITSNSQQVFPEDSWGVYTWGWYSPKNINPEKTPNVKGVPTILKWIDLEPENGKFEFDRLIKKKLEQLHKDDYYTTLMVWVAFSTKEVTEKDTTWAFTPPWLFQNGVPLVEFPATVNPLGKTLTRYFPYYLDQDYKFYFHRMLKELGKYISNLPEHLRERILFVQSAEGSTGDGKPYKGKPVDSKYNISSSQWSDYRIETWKVLVEAFSKDGELQIPLLTNYDSNEEEQYKWMLNNLPKAIGLKNGMFSHGYHISEAQERLANFIDFRKSVESAGKVFFARGEQDAEYRTYKWSTQNIPQGLYWSALYATHGGLTMWNVPWEACDDKENFPAFELFNRYAAQTNPATARFAFCALRSGLDASDTIRFPESIYGKALKKNQQRYINITAAYSQFGAQMSAPAKATGGGMINRKRNGYNDAGWQILPGNYYRHLKQIQPEATSIGWWNIDTSIYGRFARGFDYSDGKNAMYFDIVDDFFANNAQKEKSGIRLKIIYYEGDEGSWELCYHASDQTMKSAIEVNNSGEDKWSEQIITLDDALFNNGGEKGADLILRNKGKTNCRFHLIEVDKGKRFRNN</sequence>
<feature type="transmembrane region" description="Helical" evidence="1">
    <location>
        <begin position="14"/>
        <end position="33"/>
    </location>
</feature>
<keyword evidence="3" id="KW-1185">Reference proteome</keyword>
<dbReference type="OrthoDB" id="9800974at2"/>